<evidence type="ECO:0000313" key="1">
    <source>
        <dbReference type="EMBL" id="SAL15611.1"/>
    </source>
</evidence>
<organism evidence="1 2">
    <name type="scientific">Caballeronia choica</name>
    <dbReference type="NCBI Taxonomy" id="326476"/>
    <lineage>
        <taxon>Bacteria</taxon>
        <taxon>Pseudomonadati</taxon>
        <taxon>Pseudomonadota</taxon>
        <taxon>Betaproteobacteria</taxon>
        <taxon>Burkholderiales</taxon>
        <taxon>Burkholderiaceae</taxon>
        <taxon>Caballeronia</taxon>
    </lineage>
</organism>
<comment type="caution">
    <text evidence="1">The sequence shown here is derived from an EMBL/GenBank/DDBJ whole genome shotgun (WGS) entry which is preliminary data.</text>
</comment>
<proteinExistence type="predicted"/>
<name>A0A158F7D2_9BURK</name>
<protein>
    <submittedName>
        <fullName evidence="1">Uncharacterized protein</fullName>
    </submittedName>
</protein>
<dbReference type="Proteomes" id="UP000054770">
    <property type="component" value="Unassembled WGS sequence"/>
</dbReference>
<dbReference type="EMBL" id="FCON02000002">
    <property type="protein sequence ID" value="SAL15611.1"/>
    <property type="molecule type" value="Genomic_DNA"/>
</dbReference>
<reference evidence="1" key="1">
    <citation type="submission" date="2016-01" db="EMBL/GenBank/DDBJ databases">
        <authorList>
            <person name="Peeters C."/>
        </authorList>
    </citation>
    <scope>NUCLEOTIDE SEQUENCE [LARGE SCALE GENOMIC DNA]</scope>
    <source>
        <strain evidence="1">LMG 22940</strain>
    </source>
</reference>
<keyword evidence="2" id="KW-1185">Reference proteome</keyword>
<dbReference type="AlphaFoldDB" id="A0A158F7D2"/>
<gene>
    <name evidence="1" type="ORF">AWB68_00367</name>
</gene>
<accession>A0A158F7D2</accession>
<sequence length="52" mass="5269">MSAGHKRMRAGVVQIPMEETAECSGVAGTFSVMGIEEVGCGVGLTQGWGKAG</sequence>
<evidence type="ECO:0000313" key="2">
    <source>
        <dbReference type="Proteomes" id="UP000054770"/>
    </source>
</evidence>